<dbReference type="EMBL" id="AWVH01000037">
    <property type="protein sequence ID" value="ERJ92289.1"/>
    <property type="molecule type" value="Genomic_DNA"/>
</dbReference>
<dbReference type="Proteomes" id="UP000016649">
    <property type="component" value="Unassembled WGS sequence"/>
</dbReference>
<name>A0ABN0NXU2_TRELE</name>
<dbReference type="RefSeq" id="WP_021687651.1">
    <property type="nucleotide sequence ID" value="NZ_KI260569.1"/>
</dbReference>
<proteinExistence type="predicted"/>
<protein>
    <recommendedName>
        <fullName evidence="3">Tetratricopeptide repeat protein</fullName>
    </recommendedName>
</protein>
<organism evidence="1 2">
    <name type="scientific">Treponema lecithinolyticum ATCC 700332</name>
    <dbReference type="NCBI Taxonomy" id="1321815"/>
    <lineage>
        <taxon>Bacteria</taxon>
        <taxon>Pseudomonadati</taxon>
        <taxon>Spirochaetota</taxon>
        <taxon>Spirochaetia</taxon>
        <taxon>Spirochaetales</taxon>
        <taxon>Treponemataceae</taxon>
        <taxon>Treponema</taxon>
    </lineage>
</organism>
<evidence type="ECO:0000313" key="2">
    <source>
        <dbReference type="Proteomes" id="UP000016649"/>
    </source>
</evidence>
<accession>A0ABN0NXU2</accession>
<sequence>MRAYDIGSSLNSYKTLEELLKKYAAMRNVHMQAGTYFRDVFLDMQKKQPELTEASFLPFAYRLLLGRETNANTGIVTAMDIQWEQLCSRSQSLLTAMIEKYTNDSAADLAQKTPEHIASLSDSTFNRLQRLVQVDEMGKSFASLYDLLTGSKAAGKTTVQTYIASLDYHKELIVEAEHVFTESRSFVADKKRYEAVPVPSPATSVAKGADNAYAQTVSRYGEKRLKSLQSTEVSTAKLRKTREIFTVSFADSQHLASVDFTAPPWEDLYLALIGDFTAVSAENKAQTVAAWENLSSFYAGSSALVKEKYTNSYNDAVALINESLDRNTVSRPAEALIALNTIKKDLASDIDILKARFKVLADAPAVPVRRNPGSDVYALQVSSSSSDIAYLSDLQNRLIKSAETAQMRTLMAQQAKTDADLKYEQAQAALKREDFTSGKRALEKARSKYNESLLYQDSAELRLRTDRKLDELGLEIVRRENEKVIRDVRRLITESRLQYYNGNFEQAEELVLQAESRWSTTNVDPNSELMNLKALIGNALSIQTGRTIPETDPLYPEMSQTLLIAHQYFDKGSQNLKKGSRSNGIADLKTAREKIKDVQVLYPLNKEASLLTLRIDQLTDPDSFKIHFAQRFNTARNEYTSKKDIYKAYADLKDLYEINPAYPNLKKLIYDIEVDLGIVIPPPDKNKLERSNQLVNEARRLYQTKARDEIALNDALSRLTEALSLNPENTDAMVLADRIKTAMGGQSLVVLTAEKEEMYQQAILELSKGNTITAAAIVGALWQDPKLRRSAKIIDLKQKVDSLL</sequence>
<comment type="caution">
    <text evidence="1">The sequence shown here is derived from an EMBL/GenBank/DDBJ whole genome shotgun (WGS) entry which is preliminary data.</text>
</comment>
<keyword evidence="2" id="KW-1185">Reference proteome</keyword>
<reference evidence="1 2" key="1">
    <citation type="submission" date="2013-08" db="EMBL/GenBank/DDBJ databases">
        <authorList>
            <person name="Weinstock G."/>
            <person name="Sodergren E."/>
            <person name="Wylie T."/>
            <person name="Fulton L."/>
            <person name="Fulton R."/>
            <person name="Fronick C."/>
            <person name="O'Laughlin M."/>
            <person name="Godfrey J."/>
            <person name="Miner T."/>
            <person name="Herter B."/>
            <person name="Appelbaum E."/>
            <person name="Cordes M."/>
            <person name="Lek S."/>
            <person name="Wollam A."/>
            <person name="Pepin K.H."/>
            <person name="Palsikar V.B."/>
            <person name="Mitreva M."/>
            <person name="Wilson R.K."/>
        </authorList>
    </citation>
    <scope>NUCLEOTIDE SEQUENCE [LARGE SCALE GENOMIC DNA]</scope>
    <source>
        <strain evidence="1 2">ATCC 700332</strain>
    </source>
</reference>
<evidence type="ECO:0008006" key="3">
    <source>
        <dbReference type="Google" id="ProtNLM"/>
    </source>
</evidence>
<gene>
    <name evidence="1" type="ORF">HMPREF9193_01447</name>
</gene>
<evidence type="ECO:0000313" key="1">
    <source>
        <dbReference type="EMBL" id="ERJ92289.1"/>
    </source>
</evidence>